<feature type="transmembrane region" description="Helical" evidence="5">
    <location>
        <begin position="12"/>
        <end position="31"/>
    </location>
</feature>
<organism evidence="7 8">
    <name type="scientific">Amnibacterium setariae</name>
    <dbReference type="NCBI Taxonomy" id="2306585"/>
    <lineage>
        <taxon>Bacteria</taxon>
        <taxon>Bacillati</taxon>
        <taxon>Actinomycetota</taxon>
        <taxon>Actinomycetes</taxon>
        <taxon>Micrococcales</taxon>
        <taxon>Microbacteriaceae</taxon>
        <taxon>Amnibacterium</taxon>
    </lineage>
</organism>
<feature type="transmembrane region" description="Helical" evidence="5">
    <location>
        <begin position="171"/>
        <end position="190"/>
    </location>
</feature>
<feature type="transmembrane region" description="Helical" evidence="5">
    <location>
        <begin position="354"/>
        <end position="387"/>
    </location>
</feature>
<keyword evidence="2 5" id="KW-0812">Transmembrane</keyword>
<evidence type="ECO:0000313" key="7">
    <source>
        <dbReference type="EMBL" id="RIX26624.1"/>
    </source>
</evidence>
<feature type="transmembrane region" description="Helical" evidence="5">
    <location>
        <begin position="97"/>
        <end position="117"/>
    </location>
</feature>
<dbReference type="RefSeq" id="WP_119483700.1">
    <property type="nucleotide sequence ID" value="NZ_QXTG01000003.1"/>
</dbReference>
<name>A0A3A1TUM2_9MICO</name>
<dbReference type="EMBL" id="QXTG01000003">
    <property type="protein sequence ID" value="RIX26624.1"/>
    <property type="molecule type" value="Genomic_DNA"/>
</dbReference>
<dbReference type="AlphaFoldDB" id="A0A3A1TUM2"/>
<evidence type="ECO:0000256" key="4">
    <source>
        <dbReference type="ARBA" id="ARBA00023136"/>
    </source>
</evidence>
<feature type="transmembrane region" description="Helical" evidence="5">
    <location>
        <begin position="197"/>
        <end position="213"/>
    </location>
</feature>
<dbReference type="Pfam" id="PF04932">
    <property type="entry name" value="Wzy_C"/>
    <property type="match status" value="1"/>
</dbReference>
<keyword evidence="7" id="KW-0436">Ligase</keyword>
<comment type="subcellular location">
    <subcellularLocation>
        <location evidence="1">Membrane</location>
        <topology evidence="1">Multi-pass membrane protein</topology>
    </subcellularLocation>
</comment>
<dbReference type="GO" id="GO:0016874">
    <property type="term" value="F:ligase activity"/>
    <property type="evidence" value="ECO:0007669"/>
    <property type="project" value="UniProtKB-KW"/>
</dbReference>
<evidence type="ECO:0000259" key="6">
    <source>
        <dbReference type="Pfam" id="PF04932"/>
    </source>
</evidence>
<keyword evidence="8" id="KW-1185">Reference proteome</keyword>
<sequence length="397" mass="42053">MVVTYPLEWALGATAFASIGFAAVMIALLLVRGRARLVPGLLPLLVLLPWVVICGIGLHSLSQGVGYVQRLGDLASAATAAVYYVNARERIDARLVMNAVVVLWSSVVLLGLVAIALPDARLTTPVSLIVPNGLLQNDLVHQLLLPPLAEVQQPWGAEQPFNRPAAPFPYANSWGAAYALLTPVVVAFLTTGPSRRVRLVLSALLVVSVYPAVQTSNRGMFLGLGIAVVYVVLRLALRGRIAAVVGASLAAAVAGAYLVLSGAVQNILERQEVSDSTGTRSDLYSATFRATLDSPFLGWASPQDDATIGYALGTQGHAWTLMYSYGFVGLALFVLFLLGVALRTAAAPTTPALLLHAVIVMAIPLMWFYGLGTVQLLVLVLVAAVLLRARSDGEELR</sequence>
<evidence type="ECO:0000256" key="2">
    <source>
        <dbReference type="ARBA" id="ARBA00022692"/>
    </source>
</evidence>
<dbReference type="InterPro" id="IPR007016">
    <property type="entry name" value="O-antigen_ligase-rel_domated"/>
</dbReference>
<feature type="transmembrane region" description="Helical" evidence="5">
    <location>
        <begin position="244"/>
        <end position="264"/>
    </location>
</feature>
<evidence type="ECO:0000256" key="1">
    <source>
        <dbReference type="ARBA" id="ARBA00004141"/>
    </source>
</evidence>
<gene>
    <name evidence="7" type="ORF">D1781_17070</name>
</gene>
<dbReference type="GO" id="GO:0016020">
    <property type="term" value="C:membrane"/>
    <property type="evidence" value="ECO:0007669"/>
    <property type="project" value="UniProtKB-SubCell"/>
</dbReference>
<dbReference type="OrthoDB" id="3774626at2"/>
<proteinExistence type="predicted"/>
<evidence type="ECO:0000256" key="5">
    <source>
        <dbReference type="SAM" id="Phobius"/>
    </source>
</evidence>
<feature type="domain" description="O-antigen ligase-related" evidence="6">
    <location>
        <begin position="215"/>
        <end position="332"/>
    </location>
</feature>
<protein>
    <submittedName>
        <fullName evidence="7">O-antigen ligase domain-containing protein</fullName>
    </submittedName>
</protein>
<keyword evidence="3 5" id="KW-1133">Transmembrane helix</keyword>
<comment type="caution">
    <text evidence="7">The sequence shown here is derived from an EMBL/GenBank/DDBJ whole genome shotgun (WGS) entry which is preliminary data.</text>
</comment>
<keyword evidence="4 5" id="KW-0472">Membrane</keyword>
<feature type="transmembrane region" description="Helical" evidence="5">
    <location>
        <begin position="219"/>
        <end position="237"/>
    </location>
</feature>
<reference evidence="8" key="1">
    <citation type="submission" date="2018-09" db="EMBL/GenBank/DDBJ databases">
        <authorList>
            <person name="Kim I."/>
        </authorList>
    </citation>
    <scope>NUCLEOTIDE SEQUENCE [LARGE SCALE GENOMIC DNA]</scope>
    <source>
        <strain evidence="8">DD4a</strain>
    </source>
</reference>
<evidence type="ECO:0000313" key="8">
    <source>
        <dbReference type="Proteomes" id="UP000265742"/>
    </source>
</evidence>
<feature type="transmembrane region" description="Helical" evidence="5">
    <location>
        <begin position="38"/>
        <end position="61"/>
    </location>
</feature>
<dbReference type="Proteomes" id="UP000265742">
    <property type="component" value="Unassembled WGS sequence"/>
</dbReference>
<evidence type="ECO:0000256" key="3">
    <source>
        <dbReference type="ARBA" id="ARBA00022989"/>
    </source>
</evidence>
<accession>A0A3A1TUM2</accession>
<feature type="transmembrane region" description="Helical" evidence="5">
    <location>
        <begin position="322"/>
        <end position="342"/>
    </location>
</feature>